<dbReference type="GO" id="GO:0006913">
    <property type="term" value="P:nucleocytoplasmic transport"/>
    <property type="evidence" value="ECO:0007669"/>
    <property type="project" value="TreeGrafter"/>
</dbReference>
<feature type="region of interest" description="Disordered" evidence="1">
    <location>
        <begin position="421"/>
        <end position="478"/>
    </location>
</feature>
<dbReference type="PANTHER" id="PTHR24113:SF15">
    <property type="entry name" value="NACHT DOMAIN-CONTAINING PROTEIN"/>
    <property type="match status" value="1"/>
</dbReference>
<evidence type="ECO:0008006" key="4">
    <source>
        <dbReference type="Google" id="ProtNLM"/>
    </source>
</evidence>
<evidence type="ECO:0000313" key="2">
    <source>
        <dbReference type="EMBL" id="KAF2233938.1"/>
    </source>
</evidence>
<dbReference type="Proteomes" id="UP000800092">
    <property type="component" value="Unassembled WGS sequence"/>
</dbReference>
<dbReference type="OrthoDB" id="9876299at2759"/>
<keyword evidence="3" id="KW-1185">Reference proteome</keyword>
<dbReference type="Gene3D" id="3.80.10.10">
    <property type="entry name" value="Ribonuclease Inhibitor"/>
    <property type="match status" value="1"/>
</dbReference>
<dbReference type="InterPro" id="IPR032675">
    <property type="entry name" value="LRR_dom_sf"/>
</dbReference>
<accession>A0A6A6H7W6</accession>
<proteinExistence type="predicted"/>
<sequence length="638" mass="70103">MPRFNYTNRKSEGLKLGQIVAKDLRKRAKSLHSKSEKQPESVTIELDISGRKIDDEGLLEIISALEEVAHDDGSGCCNKLEELNFSQNRFTTKSLAQLASVIRSAQFDLQVLDISYNEISVKTDDEAQEWEVFLESFRHCYCLRRIDFSGNDLSGPRAFEVLARVYGRQIPADPADLRGMSASVISVAESDTANVLDKTKALSMEESASESRSRLLSSSRQSLSQGTYLSRRCGLRSVPYLIFREVSLTNAGALFLSYVVQHHYFPDQLMTRLRAAPAESKREEYSQEFAGGKGIIYVPYDGLNKYAVEVLESAELARTALLASDDGDSSTDKVPELVTLSNGRRISSISHHKRRLSVFSLHSSDESGHGSSELDSKRYKAQRTTIEDSGAHCVELWSASLRMLVKARAVLFDTGSLIDSPVSSSSTDTLARRDSSASLHSPTPLVVPHNTPAKGAPGSDAPTHSYASTLMVGSPSNPNEPALTIAETTPTKPTKSYNLKFIHPRRSSTLSKSAPHTSLSTETTSVPIAIARTATSNSDCYLDTQRQRMDNLASVQHTDGYRDSNLPGTLPLGLWTEVLALASGAEGLLSANQKENVVRWAQQRQTLTDERGLCGKGRSVQVWRVLDGMGCLDYEIRL</sequence>
<evidence type="ECO:0000256" key="1">
    <source>
        <dbReference type="SAM" id="MobiDB-lite"/>
    </source>
</evidence>
<dbReference type="GO" id="GO:0005096">
    <property type="term" value="F:GTPase activator activity"/>
    <property type="evidence" value="ECO:0007669"/>
    <property type="project" value="InterPro"/>
</dbReference>
<reference evidence="2" key="1">
    <citation type="journal article" date="2020" name="Stud. Mycol.">
        <title>101 Dothideomycetes genomes: a test case for predicting lifestyles and emergence of pathogens.</title>
        <authorList>
            <person name="Haridas S."/>
            <person name="Albert R."/>
            <person name="Binder M."/>
            <person name="Bloem J."/>
            <person name="Labutti K."/>
            <person name="Salamov A."/>
            <person name="Andreopoulos B."/>
            <person name="Baker S."/>
            <person name="Barry K."/>
            <person name="Bills G."/>
            <person name="Bluhm B."/>
            <person name="Cannon C."/>
            <person name="Castanera R."/>
            <person name="Culley D."/>
            <person name="Daum C."/>
            <person name="Ezra D."/>
            <person name="Gonzalez J."/>
            <person name="Henrissat B."/>
            <person name="Kuo A."/>
            <person name="Liang C."/>
            <person name="Lipzen A."/>
            <person name="Lutzoni F."/>
            <person name="Magnuson J."/>
            <person name="Mondo S."/>
            <person name="Nolan M."/>
            <person name="Ohm R."/>
            <person name="Pangilinan J."/>
            <person name="Park H.-J."/>
            <person name="Ramirez L."/>
            <person name="Alfaro M."/>
            <person name="Sun H."/>
            <person name="Tritt A."/>
            <person name="Yoshinaga Y."/>
            <person name="Zwiers L.-H."/>
            <person name="Turgeon B."/>
            <person name="Goodwin S."/>
            <person name="Spatafora J."/>
            <person name="Crous P."/>
            <person name="Grigoriev I."/>
        </authorList>
    </citation>
    <scope>NUCLEOTIDE SEQUENCE</scope>
    <source>
        <strain evidence="2">Tuck. ex Michener</strain>
    </source>
</reference>
<dbReference type="SUPFAM" id="SSF52047">
    <property type="entry name" value="RNI-like"/>
    <property type="match status" value="1"/>
</dbReference>
<dbReference type="GO" id="GO:0005634">
    <property type="term" value="C:nucleus"/>
    <property type="evidence" value="ECO:0007669"/>
    <property type="project" value="TreeGrafter"/>
</dbReference>
<dbReference type="GO" id="GO:0005829">
    <property type="term" value="C:cytosol"/>
    <property type="evidence" value="ECO:0007669"/>
    <property type="project" value="TreeGrafter"/>
</dbReference>
<dbReference type="InterPro" id="IPR027038">
    <property type="entry name" value="RanGap"/>
</dbReference>
<evidence type="ECO:0000313" key="3">
    <source>
        <dbReference type="Proteomes" id="UP000800092"/>
    </source>
</evidence>
<dbReference type="PANTHER" id="PTHR24113">
    <property type="entry name" value="RAN GTPASE-ACTIVATING PROTEIN 1"/>
    <property type="match status" value="1"/>
</dbReference>
<dbReference type="AlphaFoldDB" id="A0A6A6H7W6"/>
<organism evidence="2 3">
    <name type="scientific">Viridothelium virens</name>
    <name type="common">Speckled blister lichen</name>
    <name type="synonym">Trypethelium virens</name>
    <dbReference type="NCBI Taxonomy" id="1048519"/>
    <lineage>
        <taxon>Eukaryota</taxon>
        <taxon>Fungi</taxon>
        <taxon>Dikarya</taxon>
        <taxon>Ascomycota</taxon>
        <taxon>Pezizomycotina</taxon>
        <taxon>Dothideomycetes</taxon>
        <taxon>Dothideomycetes incertae sedis</taxon>
        <taxon>Trypetheliales</taxon>
        <taxon>Trypetheliaceae</taxon>
        <taxon>Viridothelium</taxon>
    </lineage>
</organism>
<dbReference type="GO" id="GO:0048471">
    <property type="term" value="C:perinuclear region of cytoplasm"/>
    <property type="evidence" value="ECO:0007669"/>
    <property type="project" value="TreeGrafter"/>
</dbReference>
<protein>
    <recommendedName>
        <fullName evidence="4">Leucine rich repeat protein</fullName>
    </recommendedName>
</protein>
<gene>
    <name evidence="2" type="ORF">EV356DRAFT_577090</name>
</gene>
<dbReference type="EMBL" id="ML991802">
    <property type="protein sequence ID" value="KAF2233938.1"/>
    <property type="molecule type" value="Genomic_DNA"/>
</dbReference>
<dbReference type="GO" id="GO:0031267">
    <property type="term" value="F:small GTPase binding"/>
    <property type="evidence" value="ECO:0007669"/>
    <property type="project" value="TreeGrafter"/>
</dbReference>
<name>A0A6A6H7W6_VIRVR</name>